<dbReference type="Gene3D" id="3.40.50.12580">
    <property type="match status" value="2"/>
</dbReference>
<keyword evidence="5" id="KW-0777">Teichoic acid biosynthesis</keyword>
<dbReference type="GO" id="GO:0047355">
    <property type="term" value="F:CDP-glycerol glycerophosphotransferase activity"/>
    <property type="evidence" value="ECO:0007669"/>
    <property type="project" value="InterPro"/>
</dbReference>
<dbReference type="EMBL" id="LTAO01000014">
    <property type="protein sequence ID" value="KYG30887.1"/>
    <property type="molecule type" value="Genomic_DNA"/>
</dbReference>
<reference evidence="8" key="1">
    <citation type="submission" date="2016-02" db="EMBL/GenBank/DDBJ databases">
        <title>Genome sequence of Bacillus trypoxylicola KCTC 13244(T).</title>
        <authorList>
            <person name="Jeong H."/>
            <person name="Park S.-H."/>
            <person name="Choi S.-K."/>
        </authorList>
    </citation>
    <scope>NUCLEOTIDE SEQUENCE [LARGE SCALE GENOMIC DNA]</scope>
    <source>
        <strain evidence="8">KCTC 13244</strain>
    </source>
</reference>
<evidence type="ECO:0000256" key="5">
    <source>
        <dbReference type="ARBA" id="ARBA00022944"/>
    </source>
</evidence>
<dbReference type="GO" id="GO:0019350">
    <property type="term" value="P:teichoic acid biosynthetic process"/>
    <property type="evidence" value="ECO:0007669"/>
    <property type="project" value="UniProtKB-KW"/>
</dbReference>
<evidence type="ECO:0000256" key="3">
    <source>
        <dbReference type="ARBA" id="ARBA00022475"/>
    </source>
</evidence>
<evidence type="ECO:0000313" key="9">
    <source>
        <dbReference type="Proteomes" id="UP000075806"/>
    </source>
</evidence>
<dbReference type="InterPro" id="IPR041038">
    <property type="entry name" value="TarS_C1"/>
</dbReference>
<comment type="similarity">
    <text evidence="2">Belongs to the CDP-glycerol glycerophosphotransferase family.</text>
</comment>
<evidence type="ECO:0000256" key="4">
    <source>
        <dbReference type="ARBA" id="ARBA00022679"/>
    </source>
</evidence>
<dbReference type="Pfam" id="PF18674">
    <property type="entry name" value="TarS_C1"/>
    <property type="match status" value="1"/>
</dbReference>
<keyword evidence="4" id="KW-0808">Transferase</keyword>
<dbReference type="STRING" id="519424.AZF04_18760"/>
<comment type="subcellular location">
    <subcellularLocation>
        <location evidence="1">Cell membrane</location>
        <topology evidence="1">Peripheral membrane protein</topology>
    </subcellularLocation>
</comment>
<keyword evidence="6" id="KW-0472">Membrane</keyword>
<dbReference type="PANTHER" id="PTHR37316:SF3">
    <property type="entry name" value="TEICHOIC ACID GLYCEROL-PHOSPHATE TRANSFERASE"/>
    <property type="match status" value="1"/>
</dbReference>
<dbReference type="InterPro" id="IPR043149">
    <property type="entry name" value="TagF_N"/>
</dbReference>
<dbReference type="Pfam" id="PF04464">
    <property type="entry name" value="Glyphos_transf"/>
    <property type="match status" value="2"/>
</dbReference>
<dbReference type="InterPro" id="IPR007554">
    <property type="entry name" value="Glycerophosphate_synth"/>
</dbReference>
<gene>
    <name evidence="8" type="ORF">AZF04_18760</name>
</gene>
<keyword evidence="3" id="KW-1003">Cell membrane</keyword>
<accession>A0A162DUP6</accession>
<dbReference type="OrthoDB" id="396512at2"/>
<evidence type="ECO:0000313" key="8">
    <source>
        <dbReference type="EMBL" id="KYG30887.1"/>
    </source>
</evidence>
<dbReference type="SUPFAM" id="SSF53756">
    <property type="entry name" value="UDP-Glycosyltransferase/glycogen phosphorylase"/>
    <property type="match status" value="2"/>
</dbReference>
<dbReference type="InterPro" id="IPR051612">
    <property type="entry name" value="Teichoic_Acid_Biosynth"/>
</dbReference>
<evidence type="ECO:0000256" key="2">
    <source>
        <dbReference type="ARBA" id="ARBA00010488"/>
    </source>
</evidence>
<dbReference type="Gene3D" id="3.40.50.11820">
    <property type="match status" value="1"/>
</dbReference>
<dbReference type="RefSeq" id="WP_061948812.1">
    <property type="nucleotide sequence ID" value="NZ_LTAO01000014.1"/>
</dbReference>
<dbReference type="InterPro" id="IPR043148">
    <property type="entry name" value="TagF_C"/>
</dbReference>
<evidence type="ECO:0000259" key="7">
    <source>
        <dbReference type="Pfam" id="PF18674"/>
    </source>
</evidence>
<evidence type="ECO:0000256" key="1">
    <source>
        <dbReference type="ARBA" id="ARBA00004202"/>
    </source>
</evidence>
<comment type="caution">
    <text evidence="8">The sequence shown here is derived from an EMBL/GenBank/DDBJ whole genome shotgun (WGS) entry which is preliminary data.</text>
</comment>
<dbReference type="PANTHER" id="PTHR37316">
    <property type="entry name" value="TEICHOIC ACID GLYCEROL-PHOSPHATE PRIMASE"/>
    <property type="match status" value="1"/>
</dbReference>
<keyword evidence="9" id="KW-1185">Reference proteome</keyword>
<dbReference type="AlphaFoldDB" id="A0A162DUP6"/>
<feature type="domain" description="TarS C-terminal" evidence="7">
    <location>
        <begin position="173"/>
        <end position="319"/>
    </location>
</feature>
<evidence type="ECO:0000256" key="6">
    <source>
        <dbReference type="ARBA" id="ARBA00023136"/>
    </source>
</evidence>
<protein>
    <recommendedName>
        <fullName evidence="7">TarS C-terminal domain-containing protein</fullName>
    </recommendedName>
</protein>
<dbReference type="GO" id="GO:0005886">
    <property type="term" value="C:plasma membrane"/>
    <property type="evidence" value="ECO:0007669"/>
    <property type="project" value="UniProtKB-SubCell"/>
</dbReference>
<sequence length="1104" mass="130513">MIFSNLLKRKQKGKGKLSITIKQELDLLTLKGELQKPELQIVELWIQNREESDRKIRVATQNASNQFDFTVSLKQVLNQISYNDESAVYDWFFKIKCLKESLPKSKELAQDVIYYVEEGLEYTEYFIRCGRFFNTSTYNLNPIQIEGNKVENYITAKGNLSLIKNGSAIKAPKIQIDTVKSKNGKVTLKGHIYSGSSLLEKMELITIGRQSANELISNYTQITHVKEYSIRKFGLNKYAYKAVIDIEELNKLGTLREDIYDLYFNVKFLNHDECMKVRIGKPTKKAKLFTKDTYLVEKNDAIILNPYYTFKLENLSFEIYHYEADTFKYLKTILKYIWIVKLFNSHKNVWLVGERTYKAQDTGYAFFKYMRQNHPEKNVYYVIENNSPEKANVEPLGNVLKYKSKEHILKTIIAKKIISSHHADYLYPLRTPLFKKKIKATTVFLQHGVMGTKNMVANYGRNAYNFDTDLFMVSSDFEKKMIVNDFGYNPKDVFITGLSRFDQLFAKDVTVKRQILIIPTWRDWIVNDQKFLESEYYERYRVLTESTILKKLADQFNFEIVFCLHPNMQNFSKFFSNTGIKVVNQGEVDVQYLIKESAMMITDYSSVGFDFSFLYKPIVYYQFDRAKFIGKKPSHLDLDNDLPGEIVFELEKLLLTVEEYAKNNFKMKDEYRRRADKFIKYRDQHSSDRIYNVIQNNVVRKRLKNNPHYQLVQKGIYNRFRKSRLYFPIMKFMYKLGKNLIPVDKKLILFESGIGKQLGDSPKNIYDEIIRQGLDYKKVWVYNKQYRFEDNNTKVIKRLSPQYYYYLLRARYWVNNQNFPSYLDKRKETTYLQTWHGTPLKRMLFDIENVQGRSDDYVERIGKVIQYWDYLISPSRYATNAFKSAFKFKGSILELGYPRNDIFYSKDRTLIGNAVLNRLHLPSDKKVILYAPTFRDNQTSKKNKFLFDIKMDLHQMKEALGDEYIILLRMHVVIQNKLNMDESLKGFVYNVSSYPDIQELQLISDILITDYSSVMFDFANTGKPILFFTYDLAEYRDNIRGFYMEFEEEAPGPLLYNTNEIIKAIKQIEQLNKLYEDKYNAFQSKYCALEDGNASERIVSKVFK</sequence>
<name>A0A162DUP6_9BACI</name>
<organism evidence="8 9">
    <name type="scientific">Alkalihalobacillus trypoxylicola</name>
    <dbReference type="NCBI Taxonomy" id="519424"/>
    <lineage>
        <taxon>Bacteria</taxon>
        <taxon>Bacillati</taxon>
        <taxon>Bacillota</taxon>
        <taxon>Bacilli</taxon>
        <taxon>Bacillales</taxon>
        <taxon>Bacillaceae</taxon>
        <taxon>Alkalihalobacillus</taxon>
    </lineage>
</organism>
<proteinExistence type="inferred from homology"/>
<dbReference type="Proteomes" id="UP000075806">
    <property type="component" value="Unassembled WGS sequence"/>
</dbReference>